<feature type="domain" description="HTH myb-type" evidence="6">
    <location>
        <begin position="1"/>
        <end position="58"/>
    </location>
</feature>
<evidence type="ECO:0000313" key="7">
    <source>
        <dbReference type="EMBL" id="CAI9916909.1"/>
    </source>
</evidence>
<dbReference type="GO" id="GO:0042796">
    <property type="term" value="P:snRNA transcription by RNA polymerase III"/>
    <property type="evidence" value="ECO:0007669"/>
    <property type="project" value="TreeGrafter"/>
</dbReference>
<keyword evidence="9" id="KW-1185">Reference proteome</keyword>
<feature type="domain" description="Myb-like" evidence="5">
    <location>
        <begin position="8"/>
        <end position="54"/>
    </location>
</feature>
<evidence type="ECO:0000256" key="4">
    <source>
        <dbReference type="ARBA" id="ARBA00023242"/>
    </source>
</evidence>
<evidence type="ECO:0000313" key="9">
    <source>
        <dbReference type="Proteomes" id="UP001642409"/>
    </source>
</evidence>
<dbReference type="EMBL" id="CAXDID020000359">
    <property type="protein sequence ID" value="CAL6082005.1"/>
    <property type="molecule type" value="Genomic_DNA"/>
</dbReference>
<name>A0AA86NC21_9EUKA</name>
<sequence>MQKVTTQWSQQEKQILSELVQLHSHNSRVDWVKVASQLNNRTPTQCKLQYRHVLNKQPPKVNFEWSEEKEKELMMLIHVYGKKWKFLQQNYFPELNSEQIRLKVVQCHKTLQLYEQMYKNIENGKQLSEKEVKIIKMAMHRMQNFKQKYQQYQENQGILDPLELKMFRSTTEQNFKDFDKEEQKLLNLWNKIKDTYSKETDIQNNKTE</sequence>
<dbReference type="GO" id="GO:0001006">
    <property type="term" value="F:RNA polymerase III type 3 promoter sequence-specific DNA binding"/>
    <property type="evidence" value="ECO:0007669"/>
    <property type="project" value="TreeGrafter"/>
</dbReference>
<dbReference type="CDD" id="cd00167">
    <property type="entry name" value="SANT"/>
    <property type="match status" value="1"/>
</dbReference>
<dbReference type="SMART" id="SM00717">
    <property type="entry name" value="SANT"/>
    <property type="match status" value="2"/>
</dbReference>
<dbReference type="InterPro" id="IPR009057">
    <property type="entry name" value="Homeodomain-like_sf"/>
</dbReference>
<dbReference type="GO" id="GO:0019185">
    <property type="term" value="C:snRNA-activating protein complex"/>
    <property type="evidence" value="ECO:0007669"/>
    <property type="project" value="TreeGrafter"/>
</dbReference>
<evidence type="ECO:0000256" key="2">
    <source>
        <dbReference type="ARBA" id="ARBA00023125"/>
    </source>
</evidence>
<dbReference type="PROSITE" id="PS51294">
    <property type="entry name" value="HTH_MYB"/>
    <property type="match status" value="1"/>
</dbReference>
<organism evidence="7">
    <name type="scientific">Hexamita inflata</name>
    <dbReference type="NCBI Taxonomy" id="28002"/>
    <lineage>
        <taxon>Eukaryota</taxon>
        <taxon>Metamonada</taxon>
        <taxon>Diplomonadida</taxon>
        <taxon>Hexamitidae</taxon>
        <taxon>Hexamitinae</taxon>
        <taxon>Hexamita</taxon>
    </lineage>
</organism>
<gene>
    <name evidence="7" type="ORF">HINF_LOCUS4554</name>
    <name evidence="8" type="ORF">HINF_LOCUS60797</name>
</gene>
<comment type="caution">
    <text evidence="7">The sequence shown here is derived from an EMBL/GenBank/DDBJ whole genome shotgun (WGS) entry which is preliminary data.</text>
</comment>
<evidence type="ECO:0000313" key="8">
    <source>
        <dbReference type="EMBL" id="CAL6082005.1"/>
    </source>
</evidence>
<keyword evidence="3" id="KW-0804">Transcription</keyword>
<protein>
    <submittedName>
        <fullName evidence="7">Myb-like DNA-binding domain-containing protein</fullName>
    </submittedName>
    <submittedName>
        <fullName evidence="8">Myb-like_DNA-binding domain-containing protein</fullName>
    </submittedName>
</protein>
<dbReference type="GO" id="GO:0000978">
    <property type="term" value="F:RNA polymerase II cis-regulatory region sequence-specific DNA binding"/>
    <property type="evidence" value="ECO:0007669"/>
    <property type="project" value="TreeGrafter"/>
</dbReference>
<dbReference type="PANTHER" id="PTHR46621:SF1">
    <property type="entry name" value="SNRNA-ACTIVATING PROTEIN COMPLEX SUBUNIT 4"/>
    <property type="match status" value="1"/>
</dbReference>
<accession>A0AA86NC21</accession>
<proteinExistence type="predicted"/>
<keyword evidence="1" id="KW-0805">Transcription regulation</keyword>
<dbReference type="InterPro" id="IPR051575">
    <property type="entry name" value="Myb-like_DNA-bd"/>
</dbReference>
<dbReference type="PROSITE" id="PS50090">
    <property type="entry name" value="MYB_LIKE"/>
    <property type="match status" value="1"/>
</dbReference>
<evidence type="ECO:0000256" key="1">
    <source>
        <dbReference type="ARBA" id="ARBA00023015"/>
    </source>
</evidence>
<dbReference type="EMBL" id="CATOUU010000116">
    <property type="protein sequence ID" value="CAI9916909.1"/>
    <property type="molecule type" value="Genomic_DNA"/>
</dbReference>
<reference evidence="7" key="1">
    <citation type="submission" date="2023-06" db="EMBL/GenBank/DDBJ databases">
        <authorList>
            <person name="Kurt Z."/>
        </authorList>
    </citation>
    <scope>NUCLEOTIDE SEQUENCE</scope>
</reference>
<dbReference type="AlphaFoldDB" id="A0AA86NC21"/>
<evidence type="ECO:0000259" key="5">
    <source>
        <dbReference type="PROSITE" id="PS50090"/>
    </source>
</evidence>
<dbReference type="Gene3D" id="1.10.10.60">
    <property type="entry name" value="Homeodomain-like"/>
    <property type="match status" value="1"/>
</dbReference>
<keyword evidence="2 7" id="KW-0238">DNA-binding</keyword>
<dbReference type="InterPro" id="IPR001005">
    <property type="entry name" value="SANT/Myb"/>
</dbReference>
<dbReference type="InterPro" id="IPR017930">
    <property type="entry name" value="Myb_dom"/>
</dbReference>
<dbReference type="SUPFAM" id="SSF46689">
    <property type="entry name" value="Homeodomain-like"/>
    <property type="match status" value="1"/>
</dbReference>
<dbReference type="Pfam" id="PF00249">
    <property type="entry name" value="Myb_DNA-binding"/>
    <property type="match status" value="1"/>
</dbReference>
<dbReference type="Proteomes" id="UP001642409">
    <property type="component" value="Unassembled WGS sequence"/>
</dbReference>
<keyword evidence="4" id="KW-0539">Nucleus</keyword>
<dbReference type="GO" id="GO:0042795">
    <property type="term" value="P:snRNA transcription by RNA polymerase II"/>
    <property type="evidence" value="ECO:0007669"/>
    <property type="project" value="TreeGrafter"/>
</dbReference>
<evidence type="ECO:0000256" key="3">
    <source>
        <dbReference type="ARBA" id="ARBA00023163"/>
    </source>
</evidence>
<reference evidence="8 9" key="2">
    <citation type="submission" date="2024-07" db="EMBL/GenBank/DDBJ databases">
        <authorList>
            <person name="Akdeniz Z."/>
        </authorList>
    </citation>
    <scope>NUCLEOTIDE SEQUENCE [LARGE SCALE GENOMIC DNA]</scope>
</reference>
<evidence type="ECO:0000259" key="6">
    <source>
        <dbReference type="PROSITE" id="PS51294"/>
    </source>
</evidence>
<dbReference type="PANTHER" id="PTHR46621">
    <property type="entry name" value="SNRNA-ACTIVATING PROTEIN COMPLEX SUBUNIT 4"/>
    <property type="match status" value="1"/>
</dbReference>